<dbReference type="SUPFAM" id="SSF47598">
    <property type="entry name" value="Ribbon-helix-helix"/>
    <property type="match status" value="1"/>
</dbReference>
<dbReference type="PANTHER" id="PTHR34719">
    <property type="entry name" value="NICKEL-RESPONSIVE REGULATOR"/>
    <property type="match status" value="1"/>
</dbReference>
<feature type="binding site" evidence="7">
    <location>
        <position position="92"/>
    </location>
    <ligand>
        <name>Ni(2+)</name>
        <dbReference type="ChEBI" id="CHEBI:49786"/>
    </ligand>
</feature>
<feature type="domain" description="Transcription factor NikR nickel binding C-terminal" evidence="9">
    <location>
        <begin position="56"/>
        <end position="132"/>
    </location>
</feature>
<sequence>MQRITLSVDDDLVDALDEHMRTRRYAGRSEALRDILRGVKAGQQLGDDGKTKGFCIATLAYVYDHETRDLGQRLTRSQHKHHDLQVATLHVHLDHDSCLEVSVLRGPVKAVRALADETVSQRGVRHGQLHLVPADRARGRHSHGGGSHEHEHIHV</sequence>
<dbReference type="Gene3D" id="3.30.70.1150">
    <property type="entry name" value="ACT-like. Chain A, domain 2"/>
    <property type="match status" value="1"/>
</dbReference>
<dbReference type="InterPro" id="IPR050192">
    <property type="entry name" value="CopG/NikR_regulator"/>
</dbReference>
<dbReference type="SUPFAM" id="SSF55021">
    <property type="entry name" value="ACT-like"/>
    <property type="match status" value="1"/>
</dbReference>
<evidence type="ECO:0000256" key="7">
    <source>
        <dbReference type="HAMAP-Rule" id="MF_00476"/>
    </source>
</evidence>
<dbReference type="Pfam" id="PF01402">
    <property type="entry name" value="RHH_1"/>
    <property type="match status" value="1"/>
</dbReference>
<dbReference type="GO" id="GO:0010045">
    <property type="term" value="P:response to nickel cation"/>
    <property type="evidence" value="ECO:0007669"/>
    <property type="project" value="InterPro"/>
</dbReference>
<comment type="caution">
    <text evidence="10">The sequence shown here is derived from an EMBL/GenBank/DDBJ whole genome shotgun (WGS) entry which is preliminary data.</text>
</comment>
<dbReference type="InterPro" id="IPR010985">
    <property type="entry name" value="Ribbon_hlx_hlx"/>
</dbReference>
<dbReference type="Gene3D" id="1.10.1220.10">
    <property type="entry name" value="Met repressor-like"/>
    <property type="match status" value="1"/>
</dbReference>
<gene>
    <name evidence="10" type="primary">nikR</name>
    <name evidence="10" type="ORF">RSO01_13120</name>
</gene>
<dbReference type="InterPro" id="IPR022988">
    <property type="entry name" value="Ni_resp_reg_NikR"/>
</dbReference>
<dbReference type="HAMAP" id="MF_00476">
    <property type="entry name" value="NikR"/>
    <property type="match status" value="1"/>
</dbReference>
<keyword evidence="3 7" id="KW-0479">Metal-binding</keyword>
<dbReference type="EMBL" id="BKAJ01000023">
    <property type="protein sequence ID" value="GEP54146.1"/>
    <property type="molecule type" value="Genomic_DNA"/>
</dbReference>
<dbReference type="InterPro" id="IPR002145">
    <property type="entry name" value="CopG"/>
</dbReference>
<evidence type="ECO:0000256" key="6">
    <source>
        <dbReference type="ARBA" id="ARBA00023163"/>
    </source>
</evidence>
<dbReference type="InterPro" id="IPR027271">
    <property type="entry name" value="Acetolactate_synth/TF_NikR_C"/>
</dbReference>
<dbReference type="NCBIfam" id="NF002815">
    <property type="entry name" value="PRK02967.1"/>
    <property type="match status" value="1"/>
</dbReference>
<evidence type="ECO:0000313" key="10">
    <source>
        <dbReference type="EMBL" id="GEP54146.1"/>
    </source>
</evidence>
<keyword evidence="5 7" id="KW-0238">DNA-binding</keyword>
<dbReference type="OrthoDB" id="9806294at2"/>
<dbReference type="GO" id="GO:0003700">
    <property type="term" value="F:DNA-binding transcription factor activity"/>
    <property type="evidence" value="ECO:0007669"/>
    <property type="project" value="UniProtKB-UniRule"/>
</dbReference>
<feature type="domain" description="Ribbon-helix-helix protein CopG" evidence="8">
    <location>
        <begin position="3"/>
        <end position="37"/>
    </location>
</feature>
<dbReference type="NCBIfam" id="NF003381">
    <property type="entry name" value="PRK04460.1"/>
    <property type="match status" value="1"/>
</dbReference>
<feature type="binding site" evidence="7">
    <location>
        <position position="79"/>
    </location>
    <ligand>
        <name>Ni(2+)</name>
        <dbReference type="ChEBI" id="CHEBI:49786"/>
    </ligand>
</feature>
<feature type="binding site" evidence="7">
    <location>
        <position position="98"/>
    </location>
    <ligand>
        <name>Ni(2+)</name>
        <dbReference type="ChEBI" id="CHEBI:49786"/>
    </ligand>
</feature>
<dbReference type="Pfam" id="PF08753">
    <property type="entry name" value="NikR_C"/>
    <property type="match status" value="1"/>
</dbReference>
<evidence type="ECO:0000256" key="3">
    <source>
        <dbReference type="ARBA" id="ARBA00022723"/>
    </source>
</evidence>
<evidence type="ECO:0000259" key="8">
    <source>
        <dbReference type="Pfam" id="PF01402"/>
    </source>
</evidence>
<dbReference type="InterPro" id="IPR014864">
    <property type="entry name" value="TF_NikR_Ni-bd_C"/>
</dbReference>
<name>A0A512N5A0_9HYPH</name>
<dbReference type="GO" id="GO:0016151">
    <property type="term" value="F:nickel cation binding"/>
    <property type="evidence" value="ECO:0007669"/>
    <property type="project" value="UniProtKB-UniRule"/>
</dbReference>
<protein>
    <recommendedName>
        <fullName evidence="7">Putative nickel-responsive regulator</fullName>
    </recommendedName>
</protein>
<dbReference type="GO" id="GO:0003677">
    <property type="term" value="F:DNA binding"/>
    <property type="evidence" value="ECO:0007669"/>
    <property type="project" value="UniProtKB-KW"/>
</dbReference>
<comment type="function">
    <text evidence="7">Transcriptional regulator.</text>
</comment>
<comment type="cofactor">
    <cofactor evidence="7">
        <name>Ni(2+)</name>
        <dbReference type="ChEBI" id="CHEBI:49786"/>
    </cofactor>
    <text evidence="7">Binds 1 nickel ion per subunit.</text>
</comment>
<keyword evidence="6 7" id="KW-0804">Transcription</keyword>
<evidence type="ECO:0000256" key="4">
    <source>
        <dbReference type="ARBA" id="ARBA00023015"/>
    </source>
</evidence>
<dbReference type="RefSeq" id="WP_147147424.1">
    <property type="nucleotide sequence ID" value="NZ_BKAJ01000023.1"/>
</dbReference>
<evidence type="ECO:0000256" key="1">
    <source>
        <dbReference type="ARBA" id="ARBA00008478"/>
    </source>
</evidence>
<dbReference type="InterPro" id="IPR013321">
    <property type="entry name" value="Arc_rbn_hlx_hlx"/>
</dbReference>
<accession>A0A512N5A0</accession>
<keyword evidence="4 7" id="KW-0805">Transcription regulation</keyword>
<evidence type="ECO:0000256" key="2">
    <source>
        <dbReference type="ARBA" id="ARBA00022596"/>
    </source>
</evidence>
<keyword evidence="11" id="KW-1185">Reference proteome</keyword>
<dbReference type="AlphaFoldDB" id="A0A512N5A0"/>
<comment type="similarity">
    <text evidence="1 7">Belongs to the transcriptional regulatory CopG/NikR family.</text>
</comment>
<evidence type="ECO:0000259" key="9">
    <source>
        <dbReference type="Pfam" id="PF08753"/>
    </source>
</evidence>
<dbReference type="PANTHER" id="PTHR34719:SF2">
    <property type="entry name" value="NICKEL-RESPONSIVE REGULATOR"/>
    <property type="match status" value="1"/>
</dbReference>
<evidence type="ECO:0000256" key="5">
    <source>
        <dbReference type="ARBA" id="ARBA00023125"/>
    </source>
</evidence>
<proteinExistence type="inferred from homology"/>
<reference evidence="10 11" key="1">
    <citation type="submission" date="2019-07" db="EMBL/GenBank/DDBJ databases">
        <title>Whole genome shotgun sequence of Reyranella soli NBRC 108950.</title>
        <authorList>
            <person name="Hosoyama A."/>
            <person name="Uohara A."/>
            <person name="Ohji S."/>
            <person name="Ichikawa N."/>
        </authorList>
    </citation>
    <scope>NUCLEOTIDE SEQUENCE [LARGE SCALE GENOMIC DNA]</scope>
    <source>
        <strain evidence="10 11">NBRC 108950</strain>
    </source>
</reference>
<keyword evidence="2 7" id="KW-0533">Nickel</keyword>
<evidence type="ECO:0000313" key="11">
    <source>
        <dbReference type="Proteomes" id="UP000321058"/>
    </source>
</evidence>
<organism evidence="10 11">
    <name type="scientific">Reyranella soli</name>
    <dbReference type="NCBI Taxonomy" id="1230389"/>
    <lineage>
        <taxon>Bacteria</taxon>
        <taxon>Pseudomonadati</taxon>
        <taxon>Pseudomonadota</taxon>
        <taxon>Alphaproteobacteria</taxon>
        <taxon>Hyphomicrobiales</taxon>
        <taxon>Reyranellaceae</taxon>
        <taxon>Reyranella</taxon>
    </lineage>
</organism>
<dbReference type="InterPro" id="IPR045865">
    <property type="entry name" value="ACT-like_dom_sf"/>
</dbReference>
<dbReference type="Proteomes" id="UP000321058">
    <property type="component" value="Unassembled WGS sequence"/>
</dbReference>
<feature type="binding site" evidence="7">
    <location>
        <position position="90"/>
    </location>
    <ligand>
        <name>Ni(2+)</name>
        <dbReference type="ChEBI" id="CHEBI:49786"/>
    </ligand>
</feature>